<sequence length="125" mass="14586">MPEKRHFQRVPFIEQVHLCHEQQHLQGKLLDISLKGLLVELESLPPQVQPPHWQVSLRLAGDLRLTFTAEVRHCHDRTLGLAFTRMDADSMTHLRRLLELNSGDAEEIERELEWMISRRAAHLAD</sequence>
<gene>
    <name evidence="2" type="ORF">SAMN05661003_105115</name>
</gene>
<reference evidence="3" key="1">
    <citation type="submission" date="2016-10" db="EMBL/GenBank/DDBJ databases">
        <authorList>
            <person name="Varghese N."/>
            <person name="Submissions S."/>
        </authorList>
    </citation>
    <scope>NUCLEOTIDE SEQUENCE [LARGE SCALE GENOMIC DNA]</scope>
    <source>
        <strain evidence="3">DSM 8987</strain>
    </source>
</reference>
<dbReference type="Proteomes" id="UP000243205">
    <property type="component" value="Unassembled WGS sequence"/>
</dbReference>
<accession>A0A1G7BAS2</accession>
<name>A0A1G7BAS2_9BACT</name>
<keyword evidence="3" id="KW-1185">Reference proteome</keyword>
<dbReference type="RefSeq" id="WP_092077756.1">
    <property type="nucleotide sequence ID" value="NZ_FNAQ01000005.1"/>
</dbReference>
<evidence type="ECO:0000313" key="3">
    <source>
        <dbReference type="Proteomes" id="UP000243205"/>
    </source>
</evidence>
<dbReference type="InterPro" id="IPR009875">
    <property type="entry name" value="PilZ_domain"/>
</dbReference>
<proteinExistence type="predicted"/>
<feature type="domain" description="PilZ" evidence="1">
    <location>
        <begin position="3"/>
        <end position="99"/>
    </location>
</feature>
<dbReference type="Gene3D" id="2.40.10.220">
    <property type="entry name" value="predicted glycosyltransferase like domains"/>
    <property type="match status" value="1"/>
</dbReference>
<dbReference type="SUPFAM" id="SSF141371">
    <property type="entry name" value="PilZ domain-like"/>
    <property type="match status" value="1"/>
</dbReference>
<dbReference type="InterPro" id="IPR027021">
    <property type="entry name" value="C-di-GMP_BP_PA4608"/>
</dbReference>
<evidence type="ECO:0000259" key="1">
    <source>
        <dbReference type="Pfam" id="PF07238"/>
    </source>
</evidence>
<dbReference type="AlphaFoldDB" id="A0A1G7BAS2"/>
<dbReference type="OrthoDB" id="370480at2"/>
<protein>
    <submittedName>
        <fullName evidence="2">PilZ domain-containing protein</fullName>
    </submittedName>
</protein>
<dbReference type="GO" id="GO:0035438">
    <property type="term" value="F:cyclic-di-GMP binding"/>
    <property type="evidence" value="ECO:0007669"/>
    <property type="project" value="InterPro"/>
</dbReference>
<dbReference type="STRING" id="57664.SAMN05661003_105115"/>
<dbReference type="Pfam" id="PF07238">
    <property type="entry name" value="PilZ"/>
    <property type="match status" value="1"/>
</dbReference>
<evidence type="ECO:0000313" key="2">
    <source>
        <dbReference type="EMBL" id="SDE23345.1"/>
    </source>
</evidence>
<dbReference type="PIRSF" id="PIRSF028141">
    <property type="entry name" value="C-di-GMP_BP_PA4608"/>
    <property type="match status" value="1"/>
</dbReference>
<dbReference type="EMBL" id="FNAQ01000005">
    <property type="protein sequence ID" value="SDE23345.1"/>
    <property type="molecule type" value="Genomic_DNA"/>
</dbReference>
<organism evidence="2 3">
    <name type="scientific">Desulfuromonas thiophila</name>
    <dbReference type="NCBI Taxonomy" id="57664"/>
    <lineage>
        <taxon>Bacteria</taxon>
        <taxon>Pseudomonadati</taxon>
        <taxon>Thermodesulfobacteriota</taxon>
        <taxon>Desulfuromonadia</taxon>
        <taxon>Desulfuromonadales</taxon>
        <taxon>Desulfuromonadaceae</taxon>
        <taxon>Desulfuromonas</taxon>
    </lineage>
</organism>